<evidence type="ECO:0000313" key="1">
    <source>
        <dbReference type="EMBL" id="TCO75232.1"/>
    </source>
</evidence>
<evidence type="ECO:0000313" key="2">
    <source>
        <dbReference type="Proteomes" id="UP000294919"/>
    </source>
</evidence>
<keyword evidence="2" id="KW-1185">Reference proteome</keyword>
<sequence length="71" mass="8526">MLFTIIMKNVDGIKNMNKMTTEFNRNECIDNIVKVLGYDELEELPYHGTINNFLENRIFSFSFRSETYFKF</sequence>
<accession>A0A4R2KR60</accession>
<dbReference type="EMBL" id="SLWV01000009">
    <property type="protein sequence ID" value="TCO75232.1"/>
    <property type="molecule type" value="Genomic_DNA"/>
</dbReference>
<protein>
    <submittedName>
        <fullName evidence="1">Uncharacterized protein</fullName>
    </submittedName>
</protein>
<gene>
    <name evidence="1" type="ORF">EV214_10969</name>
</gene>
<dbReference type="AlphaFoldDB" id="A0A4R2KR60"/>
<dbReference type="Proteomes" id="UP000294919">
    <property type="component" value="Unassembled WGS sequence"/>
</dbReference>
<reference evidence="1 2" key="1">
    <citation type="submission" date="2019-03" db="EMBL/GenBank/DDBJ databases">
        <title>Genomic Encyclopedia of Type Strains, Phase IV (KMG-IV): sequencing the most valuable type-strain genomes for metagenomic binning, comparative biology and taxonomic classification.</title>
        <authorList>
            <person name="Goeker M."/>
        </authorList>
    </citation>
    <scope>NUCLEOTIDE SEQUENCE [LARGE SCALE GENOMIC DNA]</scope>
    <source>
        <strain evidence="1 2">DSM 102940</strain>
    </source>
</reference>
<proteinExistence type="predicted"/>
<comment type="caution">
    <text evidence="1">The sequence shown here is derived from an EMBL/GenBank/DDBJ whole genome shotgun (WGS) entry which is preliminary data.</text>
</comment>
<name>A0A4R2KR60_9FIRM</name>
<organism evidence="1 2">
    <name type="scientific">Marinisporobacter balticus</name>
    <dbReference type="NCBI Taxonomy" id="2018667"/>
    <lineage>
        <taxon>Bacteria</taxon>
        <taxon>Bacillati</taxon>
        <taxon>Bacillota</taxon>
        <taxon>Clostridia</taxon>
        <taxon>Peptostreptococcales</taxon>
        <taxon>Thermotaleaceae</taxon>
        <taxon>Marinisporobacter</taxon>
    </lineage>
</organism>